<evidence type="ECO:0000313" key="1">
    <source>
        <dbReference type="EMBL" id="CAB4759135.1"/>
    </source>
</evidence>
<protein>
    <submittedName>
        <fullName evidence="1">Unannotated protein</fullName>
    </submittedName>
</protein>
<accession>A0A6J6UIS2</accession>
<name>A0A6J6UIS2_9ZZZZ</name>
<dbReference type="EMBL" id="CAEZYR010000098">
    <property type="protein sequence ID" value="CAB4759135.1"/>
    <property type="molecule type" value="Genomic_DNA"/>
</dbReference>
<gene>
    <name evidence="1" type="ORF">UFOPK2754_02291</name>
</gene>
<proteinExistence type="predicted"/>
<dbReference type="AlphaFoldDB" id="A0A6J6UIS2"/>
<organism evidence="1">
    <name type="scientific">freshwater metagenome</name>
    <dbReference type="NCBI Taxonomy" id="449393"/>
    <lineage>
        <taxon>unclassified sequences</taxon>
        <taxon>metagenomes</taxon>
        <taxon>ecological metagenomes</taxon>
    </lineage>
</organism>
<reference evidence="1" key="1">
    <citation type="submission" date="2020-05" db="EMBL/GenBank/DDBJ databases">
        <authorList>
            <person name="Chiriac C."/>
            <person name="Salcher M."/>
            <person name="Ghai R."/>
            <person name="Kavagutti S V."/>
        </authorList>
    </citation>
    <scope>NUCLEOTIDE SEQUENCE</scope>
</reference>
<sequence length="378" mass="41517">MPKAFPEGWASLRAGSRELIRRLCTKFVLLGSYLPGPVGPAVVGRVIEESFGQRLVTAGHTIRSRYEATRPFDPLSNGRDVPPIEVFIPCVLKDLPTLRLAIEGARLGSRNPISRVTVCAPERDVAAISAEVGAAAFVIAEEEVQSPGVVALVDRIVPPERRNWVVQQLLKLGYVAQSRSQGVLVIDADTVLLRQRTWLADGCQLLAISREMHVPYRDHVRTWLGDRVADSNVSFVTHHQLMQPGAVRAMLSCGSGSDRLKAEDSAAIDVGLRCWLGAADFSLASALSEYHSYGAWLTFSQPKQTARCSWGNVEPRRLDASAEFDELRIATLRSEYPEATSVTFHSWKRGSYSLGSSDLSFGRLDCHLRVASDVPPED</sequence>